<proteinExistence type="predicted"/>
<gene>
    <name evidence="1" type="ORF">SAMN04487861_11620</name>
</gene>
<evidence type="ECO:0008006" key="3">
    <source>
        <dbReference type="Google" id="ProtNLM"/>
    </source>
</evidence>
<dbReference type="Proteomes" id="UP000183639">
    <property type="component" value="Unassembled WGS sequence"/>
</dbReference>
<name>A0A1I3FMW0_SELRU</name>
<dbReference type="EMBL" id="FOQK01000016">
    <property type="protein sequence ID" value="SFI12496.1"/>
    <property type="molecule type" value="Genomic_DNA"/>
</dbReference>
<sequence length="172" mass="19236">MLKSHGYYRHMEKDGSTSGIVSFDGGVLQVFPPQAAGDEWRIEELITDAASDAVLMDLNGDGEEELCAIAPFHGDTVNIYEKKNDRFELAYTHPEKLEFLHAIFGGDICGKPAWIIGNRKGDFTYGKDGYETQELDRGRGAANVLHYIYEGKDIIIGANRETNEIARYELTE</sequence>
<dbReference type="RefSeq" id="WP_177207189.1">
    <property type="nucleotide sequence ID" value="NZ_FOQK01000016.1"/>
</dbReference>
<organism evidence="1 2">
    <name type="scientific">Selenomonas ruminantium</name>
    <dbReference type="NCBI Taxonomy" id="971"/>
    <lineage>
        <taxon>Bacteria</taxon>
        <taxon>Bacillati</taxon>
        <taxon>Bacillota</taxon>
        <taxon>Negativicutes</taxon>
        <taxon>Selenomonadales</taxon>
        <taxon>Selenomonadaceae</taxon>
        <taxon>Selenomonas</taxon>
    </lineage>
</organism>
<evidence type="ECO:0000313" key="1">
    <source>
        <dbReference type="EMBL" id="SFI12496.1"/>
    </source>
</evidence>
<evidence type="ECO:0000313" key="2">
    <source>
        <dbReference type="Proteomes" id="UP000183639"/>
    </source>
</evidence>
<protein>
    <recommendedName>
        <fullName evidence="3">Repeat domain-containing protein</fullName>
    </recommendedName>
</protein>
<dbReference type="AlphaFoldDB" id="A0A1I3FMW0"/>
<reference evidence="1 2" key="1">
    <citation type="submission" date="2016-10" db="EMBL/GenBank/DDBJ databases">
        <authorList>
            <person name="de Groot N.N."/>
        </authorList>
    </citation>
    <scope>NUCLEOTIDE SEQUENCE [LARGE SCALE GENOMIC DNA]</scope>
    <source>
        <strain evidence="1 2">Z108</strain>
    </source>
</reference>
<accession>A0A1I3FMW0</accession>